<feature type="chain" id="PRO_5018545518" evidence="1">
    <location>
        <begin position="25"/>
        <end position="113"/>
    </location>
</feature>
<proteinExistence type="predicted"/>
<protein>
    <submittedName>
        <fullName evidence="2">UrcA family protein</fullName>
    </submittedName>
</protein>
<dbReference type="AlphaFoldDB" id="A0A3R9X802"/>
<dbReference type="EMBL" id="RWJF01000001">
    <property type="protein sequence ID" value="RST30907.1"/>
    <property type="molecule type" value="Genomic_DNA"/>
</dbReference>
<dbReference type="RefSeq" id="WP_126718740.1">
    <property type="nucleotide sequence ID" value="NZ_RWJF01000001.1"/>
</dbReference>
<keyword evidence="3" id="KW-1185">Reference proteome</keyword>
<dbReference type="Proteomes" id="UP000274661">
    <property type="component" value="Unassembled WGS sequence"/>
</dbReference>
<organism evidence="2 3">
    <name type="scientific">Sphingomonas ginkgonis</name>
    <dbReference type="NCBI Taxonomy" id="2315330"/>
    <lineage>
        <taxon>Bacteria</taxon>
        <taxon>Pseudomonadati</taxon>
        <taxon>Pseudomonadota</taxon>
        <taxon>Alphaproteobacteria</taxon>
        <taxon>Sphingomonadales</taxon>
        <taxon>Sphingomonadaceae</taxon>
        <taxon>Sphingomonas</taxon>
    </lineage>
</organism>
<evidence type="ECO:0000313" key="3">
    <source>
        <dbReference type="Proteomes" id="UP000274661"/>
    </source>
</evidence>
<gene>
    <name evidence="2" type="ORF">HMF7854_08685</name>
</gene>
<evidence type="ECO:0000256" key="1">
    <source>
        <dbReference type="SAM" id="SignalP"/>
    </source>
</evidence>
<name>A0A3R9X802_9SPHN</name>
<feature type="signal peptide" evidence="1">
    <location>
        <begin position="1"/>
        <end position="24"/>
    </location>
</feature>
<dbReference type="NCBIfam" id="TIGR04433">
    <property type="entry name" value="UrcA_uranyl"/>
    <property type="match status" value="1"/>
</dbReference>
<comment type="caution">
    <text evidence="2">The sequence shown here is derived from an EMBL/GenBank/DDBJ whole genome shotgun (WGS) entry which is preliminary data.</text>
</comment>
<evidence type="ECO:0000313" key="2">
    <source>
        <dbReference type="EMBL" id="RST30907.1"/>
    </source>
</evidence>
<sequence length="113" mass="11502">MKTIATGGALLLAATLGTATIAAAQEVRSERVSYADLNLATPAGLKALHYRIDKAAGRICGSSPFLDGAGQAVWQACIDNVRASAKPQLALLIERNGKGPALASASLSVSAVR</sequence>
<reference evidence="2 3" key="1">
    <citation type="submission" date="2018-12" db="EMBL/GenBank/DDBJ databases">
        <title>Sphingomonas sp. HMF7854 Genome sequencing and assembly.</title>
        <authorList>
            <person name="Cha I."/>
            <person name="Kang H."/>
            <person name="Kim H."/>
            <person name="Kang J."/>
            <person name="Joh K."/>
        </authorList>
    </citation>
    <scope>NUCLEOTIDE SEQUENCE [LARGE SCALE GENOMIC DNA]</scope>
    <source>
        <strain evidence="2 3">HMF7854</strain>
    </source>
</reference>
<dbReference type="OrthoDB" id="7586249at2"/>
<accession>A0A3R9X802</accession>
<keyword evidence="1" id="KW-0732">Signal</keyword>
<dbReference type="InterPro" id="IPR030972">
    <property type="entry name" value="UrcA_uranyl"/>
</dbReference>